<name>A0A1F7WYA5_9BACT</name>
<dbReference type="EMBL" id="MGFH01000039">
    <property type="protein sequence ID" value="OGM07643.1"/>
    <property type="molecule type" value="Genomic_DNA"/>
</dbReference>
<accession>A0A1F7WYA5</accession>
<dbReference type="Proteomes" id="UP000178735">
    <property type="component" value="Unassembled WGS sequence"/>
</dbReference>
<organism evidence="1 2">
    <name type="scientific">Candidatus Wallbacteria bacterium GWC2_49_35</name>
    <dbReference type="NCBI Taxonomy" id="1817813"/>
    <lineage>
        <taxon>Bacteria</taxon>
        <taxon>Candidatus Walliibacteriota</taxon>
    </lineage>
</organism>
<dbReference type="AlphaFoldDB" id="A0A1F7WYA5"/>
<sequence length="251" mass="28955">MILPPPFKFYRSGARNYFFMMLRSDSVKLTRAKSILILSFVFIFLACASSFALAEKMAASSGDKAENALKMLEKIEKQVSGRSLDLKTMKDYIEMLELEIERENFFIDELKERVKYFDQYLDMLETVMSKTDELKMKLEGGAPKAAVSGRISQGAAKQITADQIYDLETYANFSESKKMLEDIEKDVDANKISAADKKTLIKKLSEQHDQVDSMIEETRDNKRNIEKSIIKMLEVRLRSKNLLDKFYKNIK</sequence>
<reference evidence="1 2" key="1">
    <citation type="journal article" date="2016" name="Nat. Commun.">
        <title>Thousands of microbial genomes shed light on interconnected biogeochemical processes in an aquifer system.</title>
        <authorList>
            <person name="Anantharaman K."/>
            <person name="Brown C.T."/>
            <person name="Hug L.A."/>
            <person name="Sharon I."/>
            <person name="Castelle C.J."/>
            <person name="Probst A.J."/>
            <person name="Thomas B.C."/>
            <person name="Singh A."/>
            <person name="Wilkins M.J."/>
            <person name="Karaoz U."/>
            <person name="Brodie E.L."/>
            <person name="Williams K.H."/>
            <person name="Hubbard S.S."/>
            <person name="Banfield J.F."/>
        </authorList>
    </citation>
    <scope>NUCLEOTIDE SEQUENCE [LARGE SCALE GENOMIC DNA]</scope>
</reference>
<comment type="caution">
    <text evidence="1">The sequence shown here is derived from an EMBL/GenBank/DDBJ whole genome shotgun (WGS) entry which is preliminary data.</text>
</comment>
<gene>
    <name evidence="1" type="ORF">A2008_01800</name>
</gene>
<proteinExistence type="predicted"/>
<protein>
    <submittedName>
        <fullName evidence="1">Uncharacterized protein</fullName>
    </submittedName>
</protein>
<evidence type="ECO:0000313" key="2">
    <source>
        <dbReference type="Proteomes" id="UP000178735"/>
    </source>
</evidence>
<evidence type="ECO:0000313" key="1">
    <source>
        <dbReference type="EMBL" id="OGM07643.1"/>
    </source>
</evidence>
<dbReference type="STRING" id="1817813.A2008_01800"/>